<dbReference type="SUPFAM" id="SSF55729">
    <property type="entry name" value="Acyl-CoA N-acyltransferases (Nat)"/>
    <property type="match status" value="1"/>
</dbReference>
<name>A0ABX0XRA2_9ACTN</name>
<gene>
    <name evidence="2" type="ORF">HC031_01595</name>
</gene>
<dbReference type="PANTHER" id="PTHR39173">
    <property type="entry name" value="ACETYLTRANSFERASE"/>
    <property type="match status" value="1"/>
</dbReference>
<reference evidence="2 3" key="1">
    <citation type="submission" date="2020-03" db="EMBL/GenBank/DDBJ databases">
        <title>WGS of the type strain of Planosporangium spp.</title>
        <authorList>
            <person name="Thawai C."/>
        </authorList>
    </citation>
    <scope>NUCLEOTIDE SEQUENCE [LARGE SCALE GENOMIC DNA]</scope>
    <source>
        <strain evidence="2 3">TBRC 5610</strain>
    </source>
</reference>
<comment type="caution">
    <text evidence="2">The sequence shown here is derived from an EMBL/GenBank/DDBJ whole genome shotgun (WGS) entry which is preliminary data.</text>
</comment>
<dbReference type="CDD" id="cd04301">
    <property type="entry name" value="NAT_SF"/>
    <property type="match status" value="1"/>
</dbReference>
<dbReference type="Pfam" id="PF13302">
    <property type="entry name" value="Acetyltransf_3"/>
    <property type="match status" value="1"/>
</dbReference>
<evidence type="ECO:0000313" key="3">
    <source>
        <dbReference type="Proteomes" id="UP000722989"/>
    </source>
</evidence>
<dbReference type="PANTHER" id="PTHR39173:SF1">
    <property type="entry name" value="ACETYLTRANSFERASE"/>
    <property type="match status" value="1"/>
</dbReference>
<dbReference type="Gene3D" id="3.40.630.30">
    <property type="match status" value="1"/>
</dbReference>
<proteinExistence type="predicted"/>
<sequence>MPQLTAPTAAVRRSYLAGLAEFRAEGRLGPDDHSMLGWAARDVPEDPAGFERYTAMIRALALPDGPRPEGWVPCSELWYVDDDEWLGHLNLRHRLTPGLLEVGGHIGYDVRPSARRRGHATAMLREGLAVARSLGIESALLTCDHDNAASRRVIEKAGGVLEDQRGDKLRFWVPTEG</sequence>
<organism evidence="2 3">
    <name type="scientific">Planosporangium thailandense</name>
    <dbReference type="NCBI Taxonomy" id="765197"/>
    <lineage>
        <taxon>Bacteria</taxon>
        <taxon>Bacillati</taxon>
        <taxon>Actinomycetota</taxon>
        <taxon>Actinomycetes</taxon>
        <taxon>Micromonosporales</taxon>
        <taxon>Micromonosporaceae</taxon>
        <taxon>Planosporangium</taxon>
    </lineage>
</organism>
<protein>
    <submittedName>
        <fullName evidence="2">GNAT family N-acetyltransferase</fullName>
    </submittedName>
</protein>
<dbReference type="Proteomes" id="UP000722989">
    <property type="component" value="Unassembled WGS sequence"/>
</dbReference>
<keyword evidence="3" id="KW-1185">Reference proteome</keyword>
<dbReference type="InterPro" id="IPR000182">
    <property type="entry name" value="GNAT_dom"/>
</dbReference>
<accession>A0ABX0XRA2</accession>
<dbReference type="PROSITE" id="PS51186">
    <property type="entry name" value="GNAT"/>
    <property type="match status" value="1"/>
</dbReference>
<feature type="domain" description="N-acetyltransferase" evidence="1">
    <location>
        <begin position="40"/>
        <end position="177"/>
    </location>
</feature>
<dbReference type="EMBL" id="JAATVY010000001">
    <property type="protein sequence ID" value="NJC68422.1"/>
    <property type="molecule type" value="Genomic_DNA"/>
</dbReference>
<evidence type="ECO:0000259" key="1">
    <source>
        <dbReference type="PROSITE" id="PS51186"/>
    </source>
</evidence>
<dbReference type="InterPro" id="IPR016181">
    <property type="entry name" value="Acyl_CoA_acyltransferase"/>
</dbReference>
<dbReference type="RefSeq" id="WP_167923301.1">
    <property type="nucleotide sequence ID" value="NZ_JAATVY010000001.1"/>
</dbReference>
<evidence type="ECO:0000313" key="2">
    <source>
        <dbReference type="EMBL" id="NJC68422.1"/>
    </source>
</evidence>